<dbReference type="RefSeq" id="XP_009053148.1">
    <property type="nucleotide sequence ID" value="XM_009054900.1"/>
</dbReference>
<gene>
    <name evidence="1" type="ORF">LOTGIDRAFT_160009</name>
</gene>
<evidence type="ECO:0000313" key="2">
    <source>
        <dbReference type="Proteomes" id="UP000030746"/>
    </source>
</evidence>
<dbReference type="AlphaFoldDB" id="V4AGL5"/>
<dbReference type="CTD" id="20238249"/>
<proteinExistence type="predicted"/>
<dbReference type="EMBL" id="KB201549">
    <property type="protein sequence ID" value="ESO96027.1"/>
    <property type="molecule type" value="Genomic_DNA"/>
</dbReference>
<organism evidence="1 2">
    <name type="scientific">Lottia gigantea</name>
    <name type="common">Giant owl limpet</name>
    <dbReference type="NCBI Taxonomy" id="225164"/>
    <lineage>
        <taxon>Eukaryota</taxon>
        <taxon>Metazoa</taxon>
        <taxon>Spiralia</taxon>
        <taxon>Lophotrochozoa</taxon>
        <taxon>Mollusca</taxon>
        <taxon>Gastropoda</taxon>
        <taxon>Patellogastropoda</taxon>
        <taxon>Lottioidea</taxon>
        <taxon>Lottiidae</taxon>
        <taxon>Lottia</taxon>
    </lineage>
</organism>
<dbReference type="HOGENOM" id="CLU_031585_0_0_1"/>
<dbReference type="KEGG" id="lgi:LOTGIDRAFT_160009"/>
<dbReference type="GeneID" id="20238249"/>
<keyword evidence="2" id="KW-1185">Reference proteome</keyword>
<accession>V4AGL5</accession>
<dbReference type="Proteomes" id="UP000030746">
    <property type="component" value="Unassembled WGS sequence"/>
</dbReference>
<protein>
    <submittedName>
        <fullName evidence="1">Uncharacterized protein</fullName>
    </submittedName>
</protein>
<reference evidence="1 2" key="1">
    <citation type="journal article" date="2013" name="Nature">
        <title>Insights into bilaterian evolution from three spiralian genomes.</title>
        <authorList>
            <person name="Simakov O."/>
            <person name="Marletaz F."/>
            <person name="Cho S.J."/>
            <person name="Edsinger-Gonzales E."/>
            <person name="Havlak P."/>
            <person name="Hellsten U."/>
            <person name="Kuo D.H."/>
            <person name="Larsson T."/>
            <person name="Lv J."/>
            <person name="Arendt D."/>
            <person name="Savage R."/>
            <person name="Osoegawa K."/>
            <person name="de Jong P."/>
            <person name="Grimwood J."/>
            <person name="Chapman J.A."/>
            <person name="Shapiro H."/>
            <person name="Aerts A."/>
            <person name="Otillar R.P."/>
            <person name="Terry A.Y."/>
            <person name="Boore J.L."/>
            <person name="Grigoriev I.V."/>
            <person name="Lindberg D.R."/>
            <person name="Seaver E.C."/>
            <person name="Weisblat D.A."/>
            <person name="Putnam N.H."/>
            <person name="Rokhsar D.S."/>
        </authorList>
    </citation>
    <scope>NUCLEOTIDE SEQUENCE [LARGE SCALE GENOMIC DNA]</scope>
</reference>
<name>V4AGL5_LOTGI</name>
<evidence type="ECO:0000313" key="1">
    <source>
        <dbReference type="EMBL" id="ESO96027.1"/>
    </source>
</evidence>
<sequence>MFFYDAYEYKKVVHTGLKENVRIVDPMDTDTLNIVANGQGTLKQQIHINGHNIIYNTVFASLGFGGISESAEHLEIDVLNQSDSNSYRVHLMFYSSNGMNILRLGFKYQGLSETAEQVNNIQLKGLIAERNDSTYSLCLEVKGGQIIHGSVFECYQGCLKGYAPTFTGNAIKRTVDSIGLRNGNIYFKFMPTMTRDGSRVYATNPAIIGNHQINIRSTASRIFWTIRNHSLSYSVNQTITNYRVYLDSNWHLAYSNNQFGNSTYGFLAYLRDLVLSGKRVRVAVQDRIYSVQMTSIFDKTIMVHLTDMYDGNAWSQKKPIHMRQLVSTSGDYHYCSFESESDVKINGASGMKPVAWYIENRCWRKIIRFDSEKNIVSGSTQELFDVASTGKSLRFILEYESCSDIYDVIQVHLFNTSFVVMNSVFGNVKSGVLECSKWSYTLYSTGTVEFSRWKPGRIMSFNRLLEKSHHYVQILSEM</sequence>